<accession>A0A1I1QC16</accession>
<evidence type="ECO:0000313" key="2">
    <source>
        <dbReference type="Proteomes" id="UP000198862"/>
    </source>
</evidence>
<proteinExistence type="predicted"/>
<reference evidence="1 2" key="1">
    <citation type="submission" date="2016-10" db="EMBL/GenBank/DDBJ databases">
        <authorList>
            <person name="de Groot N.N."/>
        </authorList>
    </citation>
    <scope>NUCLEOTIDE SEQUENCE [LARGE SCALE GENOMIC DNA]</scope>
    <source>
        <strain evidence="1 2">DSM 6059</strain>
    </source>
</reference>
<organism evidence="1 2">
    <name type="scientific">Pseudoalteromonas denitrificans DSM 6059</name>
    <dbReference type="NCBI Taxonomy" id="1123010"/>
    <lineage>
        <taxon>Bacteria</taxon>
        <taxon>Pseudomonadati</taxon>
        <taxon>Pseudomonadota</taxon>
        <taxon>Gammaproteobacteria</taxon>
        <taxon>Alteromonadales</taxon>
        <taxon>Pseudoalteromonadaceae</taxon>
        <taxon>Pseudoalteromonas</taxon>
    </lineage>
</organism>
<name>A0A1I1QC16_9GAMM</name>
<dbReference type="EMBL" id="FOLO01000038">
    <property type="protein sequence ID" value="SFD17368.1"/>
    <property type="molecule type" value="Genomic_DNA"/>
</dbReference>
<feature type="non-terminal residue" evidence="1">
    <location>
        <position position="1"/>
    </location>
</feature>
<keyword evidence="2" id="KW-1185">Reference proteome</keyword>
<protein>
    <submittedName>
        <fullName evidence="1">Uncharacterized protein</fullName>
    </submittedName>
</protein>
<dbReference type="Proteomes" id="UP000198862">
    <property type="component" value="Unassembled WGS sequence"/>
</dbReference>
<dbReference type="RefSeq" id="WP_177208101.1">
    <property type="nucleotide sequence ID" value="NZ_FOLO01000038.1"/>
</dbReference>
<evidence type="ECO:0000313" key="1">
    <source>
        <dbReference type="EMBL" id="SFD17368.1"/>
    </source>
</evidence>
<dbReference type="AlphaFoldDB" id="A0A1I1QC16"/>
<gene>
    <name evidence="1" type="ORF">SAMN02745724_03753</name>
</gene>
<sequence length="78" mass="7865">VEAPVVETVTAEVKAHTPTLVYGHATAPMTTPVSVAIPASNTVPTAMPNELRPAIAVSSQACGSIAPVGHAKSEMTVC</sequence>